<evidence type="ECO:0000256" key="2">
    <source>
        <dbReference type="ARBA" id="ARBA00023015"/>
    </source>
</evidence>
<comment type="similarity">
    <text evidence="1">Belongs to the LysR transcriptional regulatory family.</text>
</comment>
<sequence>MTVSWDDMRIFIAVAREGSLSGAGTVLKLDPATVGRRVQRLEESLGTPLFLKSPQGYAPSEAGERLMPHAEELEQAMLNAEDAVRGQEDRLTGAIRVGAPDGCANFLLPQVVERICNAHPGLEVQIVSLPRVFNLNRREADMAIAVSRPTAGRLTVQKITDYHLVLAAHRRWLKQNPVERLEDLRGKRLVGYIPDMIFDKELDYLGELGLERVQLASNSVSVQFAWVKSGAGVGIVHGFALGSANRVEPVLSDQVKLRRTFWLVRHADDRRVRRLGRFAELLCEGLRAEVERLEAET</sequence>
<evidence type="ECO:0000259" key="5">
    <source>
        <dbReference type="PROSITE" id="PS50931"/>
    </source>
</evidence>
<evidence type="ECO:0000256" key="1">
    <source>
        <dbReference type="ARBA" id="ARBA00009437"/>
    </source>
</evidence>
<dbReference type="GO" id="GO:0003700">
    <property type="term" value="F:DNA-binding transcription factor activity"/>
    <property type="evidence" value="ECO:0007669"/>
    <property type="project" value="InterPro"/>
</dbReference>
<dbReference type="GO" id="GO:0006351">
    <property type="term" value="P:DNA-templated transcription"/>
    <property type="evidence" value="ECO:0007669"/>
    <property type="project" value="TreeGrafter"/>
</dbReference>
<dbReference type="Gene3D" id="3.40.190.290">
    <property type="match status" value="1"/>
</dbReference>
<dbReference type="InterPro" id="IPR036390">
    <property type="entry name" value="WH_DNA-bd_sf"/>
</dbReference>
<name>A0A1N6FHB0_9RHOB</name>
<organism evidence="6 7">
    <name type="scientific">Vannielia litorea</name>
    <dbReference type="NCBI Taxonomy" id="1217970"/>
    <lineage>
        <taxon>Bacteria</taxon>
        <taxon>Pseudomonadati</taxon>
        <taxon>Pseudomonadota</taxon>
        <taxon>Alphaproteobacteria</taxon>
        <taxon>Rhodobacterales</taxon>
        <taxon>Paracoccaceae</taxon>
        <taxon>Vannielia</taxon>
    </lineage>
</organism>
<dbReference type="GO" id="GO:0043565">
    <property type="term" value="F:sequence-specific DNA binding"/>
    <property type="evidence" value="ECO:0007669"/>
    <property type="project" value="TreeGrafter"/>
</dbReference>
<dbReference type="Pfam" id="PF00126">
    <property type="entry name" value="HTH_1"/>
    <property type="match status" value="1"/>
</dbReference>
<dbReference type="SUPFAM" id="SSF53850">
    <property type="entry name" value="Periplasmic binding protein-like II"/>
    <property type="match status" value="1"/>
</dbReference>
<dbReference type="InterPro" id="IPR000847">
    <property type="entry name" value="LysR_HTH_N"/>
</dbReference>
<evidence type="ECO:0000256" key="3">
    <source>
        <dbReference type="ARBA" id="ARBA00023125"/>
    </source>
</evidence>
<evidence type="ECO:0000313" key="6">
    <source>
        <dbReference type="EMBL" id="SIN94620.1"/>
    </source>
</evidence>
<keyword evidence="7" id="KW-1185">Reference proteome</keyword>
<reference evidence="7" key="1">
    <citation type="submission" date="2016-11" db="EMBL/GenBank/DDBJ databases">
        <authorList>
            <person name="Varghese N."/>
            <person name="Submissions S."/>
        </authorList>
    </citation>
    <scope>NUCLEOTIDE SEQUENCE [LARGE SCALE GENOMIC DNA]</scope>
    <source>
        <strain evidence="7">DSM 29440</strain>
    </source>
</reference>
<dbReference type="PANTHER" id="PTHR30537:SF3">
    <property type="entry name" value="TRANSCRIPTIONAL REGULATORY PROTEIN"/>
    <property type="match status" value="1"/>
</dbReference>
<accession>A0A1N6FHB0</accession>
<dbReference type="STRING" id="1217970.SAMN05444002_1669"/>
<dbReference type="Proteomes" id="UP000184932">
    <property type="component" value="Unassembled WGS sequence"/>
</dbReference>
<dbReference type="OrthoDB" id="9787460at2"/>
<dbReference type="Pfam" id="PF03466">
    <property type="entry name" value="LysR_substrate"/>
    <property type="match status" value="1"/>
</dbReference>
<evidence type="ECO:0000313" key="7">
    <source>
        <dbReference type="Proteomes" id="UP000184932"/>
    </source>
</evidence>
<dbReference type="EMBL" id="FSRL01000001">
    <property type="protein sequence ID" value="SIN94620.1"/>
    <property type="molecule type" value="Genomic_DNA"/>
</dbReference>
<dbReference type="AlphaFoldDB" id="A0A1N6FHB0"/>
<dbReference type="InterPro" id="IPR005119">
    <property type="entry name" value="LysR_subst-bd"/>
</dbReference>
<dbReference type="InterPro" id="IPR036388">
    <property type="entry name" value="WH-like_DNA-bd_sf"/>
</dbReference>
<dbReference type="SUPFAM" id="SSF46785">
    <property type="entry name" value="Winged helix' DNA-binding domain"/>
    <property type="match status" value="1"/>
</dbReference>
<keyword evidence="3" id="KW-0238">DNA-binding</keyword>
<dbReference type="CDD" id="cd05466">
    <property type="entry name" value="PBP2_LTTR_substrate"/>
    <property type="match status" value="1"/>
</dbReference>
<dbReference type="PANTHER" id="PTHR30537">
    <property type="entry name" value="HTH-TYPE TRANSCRIPTIONAL REGULATOR"/>
    <property type="match status" value="1"/>
</dbReference>
<keyword evidence="4" id="KW-0804">Transcription</keyword>
<evidence type="ECO:0000256" key="4">
    <source>
        <dbReference type="ARBA" id="ARBA00023163"/>
    </source>
</evidence>
<dbReference type="RefSeq" id="WP_074255732.1">
    <property type="nucleotide sequence ID" value="NZ_FSRL01000001.1"/>
</dbReference>
<dbReference type="Gene3D" id="1.10.10.10">
    <property type="entry name" value="Winged helix-like DNA-binding domain superfamily/Winged helix DNA-binding domain"/>
    <property type="match status" value="1"/>
</dbReference>
<protein>
    <submittedName>
        <fullName evidence="6">Transcriptional regulator, LysR family</fullName>
    </submittedName>
</protein>
<feature type="domain" description="HTH lysR-type" evidence="5">
    <location>
        <begin position="1"/>
        <end position="60"/>
    </location>
</feature>
<proteinExistence type="inferred from homology"/>
<keyword evidence="2" id="KW-0805">Transcription regulation</keyword>
<dbReference type="InterPro" id="IPR058163">
    <property type="entry name" value="LysR-type_TF_proteobact-type"/>
</dbReference>
<dbReference type="PROSITE" id="PS50931">
    <property type="entry name" value="HTH_LYSR"/>
    <property type="match status" value="1"/>
</dbReference>
<gene>
    <name evidence="6" type="ORF">SAMN05444002_1669</name>
</gene>